<keyword evidence="3" id="KW-0813">Transport</keyword>
<dbReference type="EMBL" id="VIIS01000074">
    <property type="protein sequence ID" value="KAF0313680.1"/>
    <property type="molecule type" value="Genomic_DNA"/>
</dbReference>
<dbReference type="SUPFAM" id="SSF53850">
    <property type="entry name" value="Periplasmic binding protein-like II"/>
    <property type="match status" value="1"/>
</dbReference>
<keyword evidence="6 13" id="KW-1133">Transmembrane helix</keyword>
<dbReference type="InterPro" id="IPR001320">
    <property type="entry name" value="Iontro_rcpt_C"/>
</dbReference>
<dbReference type="AlphaFoldDB" id="A0A6A4XBK6"/>
<dbReference type="Pfam" id="PF10613">
    <property type="entry name" value="Lig_chan-Glu_bd"/>
    <property type="match status" value="1"/>
</dbReference>
<dbReference type="InterPro" id="IPR052192">
    <property type="entry name" value="Insect_Ionotropic_Sensory_Rcpt"/>
</dbReference>
<dbReference type="PANTHER" id="PTHR42643">
    <property type="entry name" value="IONOTROPIC RECEPTOR 20A-RELATED"/>
    <property type="match status" value="1"/>
</dbReference>
<dbReference type="InterPro" id="IPR019594">
    <property type="entry name" value="Glu/Gly-bd"/>
</dbReference>
<dbReference type="OrthoDB" id="6405967at2759"/>
<evidence type="ECO:0000256" key="8">
    <source>
        <dbReference type="ARBA" id="ARBA00023136"/>
    </source>
</evidence>
<evidence type="ECO:0000256" key="7">
    <source>
        <dbReference type="ARBA" id="ARBA00023065"/>
    </source>
</evidence>
<dbReference type="Proteomes" id="UP000440578">
    <property type="component" value="Unassembled WGS sequence"/>
</dbReference>
<dbReference type="GO" id="GO:0015276">
    <property type="term" value="F:ligand-gated monoatomic ion channel activity"/>
    <property type="evidence" value="ECO:0007669"/>
    <property type="project" value="InterPro"/>
</dbReference>
<evidence type="ECO:0000256" key="3">
    <source>
        <dbReference type="ARBA" id="ARBA00022448"/>
    </source>
</evidence>
<keyword evidence="5 13" id="KW-0812">Transmembrane</keyword>
<evidence type="ECO:0000256" key="2">
    <source>
        <dbReference type="ARBA" id="ARBA00008685"/>
    </source>
</evidence>
<dbReference type="GO" id="GO:0005886">
    <property type="term" value="C:plasma membrane"/>
    <property type="evidence" value="ECO:0007669"/>
    <property type="project" value="UniProtKB-SubCell"/>
</dbReference>
<feature type="transmembrane region" description="Helical" evidence="13">
    <location>
        <begin position="187"/>
        <end position="205"/>
    </location>
</feature>
<evidence type="ECO:0000256" key="11">
    <source>
        <dbReference type="ARBA" id="ARBA00023286"/>
    </source>
</evidence>
<comment type="similarity">
    <text evidence="2">Belongs to the glutamate-gated ion channel (TC 1.A.10.1) family.</text>
</comment>
<keyword evidence="7" id="KW-0406">Ion transport</keyword>
<keyword evidence="12" id="KW-0407">Ion channel</keyword>
<feature type="transmembrane region" description="Helical" evidence="13">
    <location>
        <begin position="120"/>
        <end position="141"/>
    </location>
</feature>
<evidence type="ECO:0000256" key="9">
    <source>
        <dbReference type="ARBA" id="ARBA00023170"/>
    </source>
</evidence>
<keyword evidence="8 13" id="KW-0472">Membrane</keyword>
<evidence type="ECO:0000256" key="6">
    <source>
        <dbReference type="ARBA" id="ARBA00022989"/>
    </source>
</evidence>
<evidence type="ECO:0000256" key="12">
    <source>
        <dbReference type="ARBA" id="ARBA00023303"/>
    </source>
</evidence>
<dbReference type="Gene3D" id="3.40.190.10">
    <property type="entry name" value="Periplasmic binding protein-like II"/>
    <property type="match status" value="1"/>
</dbReference>
<keyword evidence="10" id="KW-0325">Glycoprotein</keyword>
<reference evidence="15 16" key="1">
    <citation type="submission" date="2019-07" db="EMBL/GenBank/DDBJ databases">
        <title>Draft genome assembly of a fouling barnacle, Amphibalanus amphitrite (Darwin, 1854): The first reference genome for Thecostraca.</title>
        <authorList>
            <person name="Kim W."/>
        </authorList>
    </citation>
    <scope>NUCLEOTIDE SEQUENCE [LARGE SCALE GENOMIC DNA]</scope>
    <source>
        <strain evidence="15">SNU_AA5</strain>
        <tissue evidence="15">Soma without cirri and trophi</tissue>
    </source>
</reference>
<organism evidence="15 16">
    <name type="scientific">Amphibalanus amphitrite</name>
    <name type="common">Striped barnacle</name>
    <name type="synonym">Balanus amphitrite</name>
    <dbReference type="NCBI Taxonomy" id="1232801"/>
    <lineage>
        <taxon>Eukaryota</taxon>
        <taxon>Metazoa</taxon>
        <taxon>Ecdysozoa</taxon>
        <taxon>Arthropoda</taxon>
        <taxon>Crustacea</taxon>
        <taxon>Multicrustacea</taxon>
        <taxon>Cirripedia</taxon>
        <taxon>Thoracica</taxon>
        <taxon>Thoracicalcarea</taxon>
        <taxon>Balanomorpha</taxon>
        <taxon>Balanoidea</taxon>
        <taxon>Balanidae</taxon>
        <taxon>Amphibalaninae</taxon>
        <taxon>Amphibalanus</taxon>
    </lineage>
</organism>
<keyword evidence="11" id="KW-1071">Ligand-gated ion channel</keyword>
<feature type="transmembrane region" description="Helical" evidence="13">
    <location>
        <begin position="153"/>
        <end position="175"/>
    </location>
</feature>
<name>A0A6A4XBK6_AMPAM</name>
<keyword evidence="4" id="KW-1003">Cell membrane</keyword>
<comment type="caution">
    <text evidence="15">The sequence shown here is derived from an EMBL/GenBank/DDBJ whole genome shotgun (WGS) entry which is preliminary data.</text>
</comment>
<evidence type="ECO:0000313" key="15">
    <source>
        <dbReference type="EMBL" id="KAF0313680.1"/>
    </source>
</evidence>
<dbReference type="PANTHER" id="PTHR42643:SF24">
    <property type="entry name" value="IONOTROPIC RECEPTOR 60A"/>
    <property type="match status" value="1"/>
</dbReference>
<accession>A0A6A4XBK6</accession>
<proteinExistence type="inferred from homology"/>
<feature type="domain" description="Ionotropic glutamate receptor L-glutamate and glycine-binding" evidence="14">
    <location>
        <begin position="1"/>
        <end position="58"/>
    </location>
</feature>
<gene>
    <name evidence="15" type="primary">GLRK_8</name>
    <name evidence="15" type="ORF">FJT64_015815</name>
</gene>
<dbReference type="SMART" id="SM00918">
    <property type="entry name" value="Lig_chan-Glu_bd"/>
    <property type="match status" value="1"/>
</dbReference>
<evidence type="ECO:0000256" key="5">
    <source>
        <dbReference type="ARBA" id="ARBA00022692"/>
    </source>
</evidence>
<sequence length="300" mass="33462">MEKTANGSYAYSGYLYDIWKLLAENLNLQYRMVEPEGWGYGNRHPNGTWSGMVGELIYGWADVALTWLLDRPDRAAVVDFIHVPIEENKDAFHIVGGTKDVPQTAAQMAGSLLRPLHTHVWWAVLAVLLVLTVALRVVIYFNQGYGERSQTATEMSLGSCLFYNYMSLVGQSWAISPTSSSARIVTMISWMINIIILNSFTANLISDLTVVTVHRPINSLREFTEQPDWKLAIRPGHGVVNDWQTSPDQTSSLACDSRTPFAPRPSVPVFALRAAQLEFAAASWSSHRDGVGCPRRAYKP</sequence>
<evidence type="ECO:0000256" key="1">
    <source>
        <dbReference type="ARBA" id="ARBA00004651"/>
    </source>
</evidence>
<keyword evidence="16" id="KW-1185">Reference proteome</keyword>
<evidence type="ECO:0000313" key="16">
    <source>
        <dbReference type="Proteomes" id="UP000440578"/>
    </source>
</evidence>
<evidence type="ECO:0000256" key="10">
    <source>
        <dbReference type="ARBA" id="ARBA00023180"/>
    </source>
</evidence>
<protein>
    <submittedName>
        <fullName evidence="15">Glutamate receptor</fullName>
    </submittedName>
</protein>
<evidence type="ECO:0000256" key="13">
    <source>
        <dbReference type="SAM" id="Phobius"/>
    </source>
</evidence>
<dbReference type="Gene3D" id="1.10.287.70">
    <property type="match status" value="1"/>
</dbReference>
<evidence type="ECO:0000256" key="4">
    <source>
        <dbReference type="ARBA" id="ARBA00022475"/>
    </source>
</evidence>
<dbReference type="GO" id="GO:0050906">
    <property type="term" value="P:detection of stimulus involved in sensory perception"/>
    <property type="evidence" value="ECO:0007669"/>
    <property type="project" value="UniProtKB-ARBA"/>
</dbReference>
<dbReference type="Pfam" id="PF00060">
    <property type="entry name" value="Lig_chan"/>
    <property type="match status" value="1"/>
</dbReference>
<keyword evidence="9 15" id="KW-0675">Receptor</keyword>
<evidence type="ECO:0000259" key="14">
    <source>
        <dbReference type="SMART" id="SM00918"/>
    </source>
</evidence>
<comment type="subcellular location">
    <subcellularLocation>
        <location evidence="1">Cell membrane</location>
        <topology evidence="1">Multi-pass membrane protein</topology>
    </subcellularLocation>
</comment>